<evidence type="ECO:0000256" key="1">
    <source>
        <dbReference type="ARBA" id="ARBA00022729"/>
    </source>
</evidence>
<dbReference type="Gene3D" id="3.40.190.10">
    <property type="entry name" value="Periplasmic binding protein-like II"/>
    <property type="match status" value="2"/>
</dbReference>
<dbReference type="AlphaFoldDB" id="A0A800N9Y3"/>
<name>A0A800N9Y3_CYTFI</name>
<proteinExistence type="predicted"/>
<dbReference type="EMBL" id="VDEM01000030">
    <property type="protein sequence ID" value="KAF0823445.1"/>
    <property type="molecule type" value="Genomic_DNA"/>
</dbReference>
<sequence length="201" mass="22337">MQDEGKLLIGTEGTYPPFTFHDDKGELTGFDVEISKEVAKRLGVKPEFLETQWDAMFAGLDSKRFDMIANQVGIRPDRQEKYDFSDPYISSSAVLITHETNDSVSSFEDIEGLKAAQSMTSNYADMAKSYGPEIVGVDGFNCSDRTFRIRKNDLAAVLKCTGAAYFRPACHRRSSPRLFSEGLEKANTSLQAPYGNGFSEL</sequence>
<evidence type="ECO:0000256" key="3">
    <source>
        <dbReference type="ARBA" id="ARBA00023288"/>
    </source>
</evidence>
<keyword evidence="2" id="KW-0564">Palmitate</keyword>
<comment type="caution">
    <text evidence="5">The sequence shown here is derived from an EMBL/GenBank/DDBJ whole genome shotgun (WGS) entry which is preliminary data.</text>
</comment>
<dbReference type="Pfam" id="PF00497">
    <property type="entry name" value="SBP_bac_3"/>
    <property type="match status" value="1"/>
</dbReference>
<evidence type="ECO:0000256" key="2">
    <source>
        <dbReference type="ARBA" id="ARBA00023139"/>
    </source>
</evidence>
<dbReference type="SMART" id="SM00062">
    <property type="entry name" value="PBPb"/>
    <property type="match status" value="1"/>
</dbReference>
<accession>A0A800N9Y3</accession>
<dbReference type="PANTHER" id="PTHR35936:SF34">
    <property type="entry name" value="ABC TRANSPORTER EXTRACELLULAR-BINDING PROTEIN YCKB-RELATED"/>
    <property type="match status" value="1"/>
</dbReference>
<dbReference type="InterPro" id="IPR001638">
    <property type="entry name" value="Solute-binding_3/MltF_N"/>
</dbReference>
<organism evidence="5 6">
    <name type="scientific">Cytobacillus firmus</name>
    <name type="common">Bacillus firmus</name>
    <dbReference type="NCBI Taxonomy" id="1399"/>
    <lineage>
        <taxon>Bacteria</taxon>
        <taxon>Bacillati</taxon>
        <taxon>Bacillota</taxon>
        <taxon>Bacilli</taxon>
        <taxon>Bacillales</taxon>
        <taxon>Bacillaceae</taxon>
        <taxon>Cytobacillus</taxon>
    </lineage>
</organism>
<evidence type="ECO:0000259" key="4">
    <source>
        <dbReference type="SMART" id="SM00062"/>
    </source>
</evidence>
<dbReference type="Proteomes" id="UP000465778">
    <property type="component" value="Unassembled WGS sequence"/>
</dbReference>
<evidence type="ECO:0000313" key="6">
    <source>
        <dbReference type="Proteomes" id="UP000465778"/>
    </source>
</evidence>
<dbReference type="PANTHER" id="PTHR35936">
    <property type="entry name" value="MEMBRANE-BOUND LYTIC MUREIN TRANSGLYCOSYLASE F"/>
    <property type="match status" value="1"/>
</dbReference>
<evidence type="ECO:0000313" key="5">
    <source>
        <dbReference type="EMBL" id="KAF0823445.1"/>
    </source>
</evidence>
<feature type="domain" description="Solute-binding protein family 3/N-terminal" evidence="4">
    <location>
        <begin position="6"/>
        <end position="201"/>
    </location>
</feature>
<protein>
    <submittedName>
        <fullName evidence="5">L-cystine ABC transporter, substrate-binding protein TcyA</fullName>
    </submittedName>
</protein>
<gene>
    <name evidence="5" type="ORF">KIS1582_2710</name>
</gene>
<keyword evidence="3" id="KW-0449">Lipoprotein</keyword>
<reference evidence="5 6" key="1">
    <citation type="journal article" date="2020" name="G3 (Bethesda)">
        <title>Whole Genome Sequencing and Comparative Genomics of Two Nematicidal Bacillus Strains Reveals a Wide Range of Possible Virulence Factors.</title>
        <authorList>
            <person name="Susic N."/>
            <person name="Janezic S."/>
            <person name="Rupnik M."/>
            <person name="Geric Stare B."/>
        </authorList>
    </citation>
    <scope>NUCLEOTIDE SEQUENCE [LARGE SCALE GENOMIC DNA]</scope>
    <source>
        <strain evidence="5 6">I-1582</strain>
    </source>
</reference>
<dbReference type="SUPFAM" id="SSF53850">
    <property type="entry name" value="Periplasmic binding protein-like II"/>
    <property type="match status" value="1"/>
</dbReference>
<keyword evidence="1" id="KW-0732">Signal</keyword>